<sequence length="359" mass="38690">MRISKLVAYTLLAISTTDALFLDWSKIFGQTSNLPAPAQTLPIGQIIPTNLPQGINAGLDIFKASANQLNDLLQKLNPEQITDFFSKIPGAQFASVLAKIPAQILQDILSKFTPEQITEFFSKIPGAQLAELLAKIPQQAFNDFLQKFSPEQIEAFFNKIPGGQLASLFAKIPAQIFSDFLNKLSTGQIADLFNKGIQFPLDILSKLDPTKFSEILEKIPKPLDLLNLSNLPVDANGLKDLINKFLPFQKRDLSLPTDPKELKSYLEKEVSAGANIAANVLSNVFGFNATTIAELGLTGGKFGGIANWNSPIASGSIGGAASISTREVEEKRDFGIASAIALSILQLLGVSAAFNAQSV</sequence>
<dbReference type="Proteomes" id="UP001152885">
    <property type="component" value="Unassembled WGS sequence"/>
</dbReference>
<evidence type="ECO:0000256" key="1">
    <source>
        <dbReference type="SAM" id="SignalP"/>
    </source>
</evidence>
<proteinExistence type="predicted"/>
<dbReference type="InterPro" id="IPR006668">
    <property type="entry name" value="Mg_transptr_MgtE_intracell_dom"/>
</dbReference>
<organism evidence="3 4">
    <name type="scientific">Candida verbasci</name>
    <dbReference type="NCBI Taxonomy" id="1227364"/>
    <lineage>
        <taxon>Eukaryota</taxon>
        <taxon>Fungi</taxon>
        <taxon>Dikarya</taxon>
        <taxon>Ascomycota</taxon>
        <taxon>Saccharomycotina</taxon>
        <taxon>Pichiomycetes</taxon>
        <taxon>Debaryomycetaceae</taxon>
        <taxon>Candida/Lodderomyces clade</taxon>
        <taxon>Candida</taxon>
    </lineage>
</organism>
<evidence type="ECO:0000313" key="3">
    <source>
        <dbReference type="EMBL" id="CAI5758394.1"/>
    </source>
</evidence>
<protein>
    <recommendedName>
        <fullName evidence="2">Magnesium transporter MgtE intracellular domain-containing protein</fullName>
    </recommendedName>
</protein>
<accession>A0A9W4TXZ6</accession>
<feature type="chain" id="PRO_5040859875" description="Magnesium transporter MgtE intracellular domain-containing protein" evidence="1">
    <location>
        <begin position="20"/>
        <end position="359"/>
    </location>
</feature>
<evidence type="ECO:0000259" key="2">
    <source>
        <dbReference type="Pfam" id="PF03448"/>
    </source>
</evidence>
<comment type="caution">
    <text evidence="3">The sequence shown here is derived from an EMBL/GenBank/DDBJ whole genome shotgun (WGS) entry which is preliminary data.</text>
</comment>
<name>A0A9W4TXZ6_9ASCO</name>
<dbReference type="EMBL" id="CANTUO010000003">
    <property type="protein sequence ID" value="CAI5758394.1"/>
    <property type="molecule type" value="Genomic_DNA"/>
</dbReference>
<dbReference type="AlphaFoldDB" id="A0A9W4TXZ6"/>
<dbReference type="Pfam" id="PF03448">
    <property type="entry name" value="MgtE_N"/>
    <property type="match status" value="1"/>
</dbReference>
<evidence type="ECO:0000313" key="4">
    <source>
        <dbReference type="Proteomes" id="UP001152885"/>
    </source>
</evidence>
<keyword evidence="4" id="KW-1185">Reference proteome</keyword>
<feature type="domain" description="Magnesium transporter MgtE intracellular" evidence="2">
    <location>
        <begin position="68"/>
        <end position="153"/>
    </location>
</feature>
<feature type="signal peptide" evidence="1">
    <location>
        <begin position="1"/>
        <end position="19"/>
    </location>
</feature>
<reference evidence="3" key="1">
    <citation type="submission" date="2022-12" db="EMBL/GenBank/DDBJ databases">
        <authorList>
            <person name="Brejova B."/>
        </authorList>
    </citation>
    <scope>NUCLEOTIDE SEQUENCE</scope>
</reference>
<dbReference type="SUPFAM" id="SSF158791">
    <property type="entry name" value="MgtE N-terminal domain-like"/>
    <property type="match status" value="2"/>
</dbReference>
<gene>
    <name evidence="3" type="ORF">CANVERA_P2907</name>
</gene>
<dbReference type="Gene3D" id="1.25.60.10">
    <property type="entry name" value="MgtE N-terminal domain-like"/>
    <property type="match status" value="1"/>
</dbReference>
<keyword evidence="1" id="KW-0732">Signal</keyword>
<dbReference type="InterPro" id="IPR038076">
    <property type="entry name" value="MgtE_N_sf"/>
</dbReference>